<organism evidence="7 8">
    <name type="scientific">Heracleum sosnowskyi</name>
    <dbReference type="NCBI Taxonomy" id="360622"/>
    <lineage>
        <taxon>Eukaryota</taxon>
        <taxon>Viridiplantae</taxon>
        <taxon>Streptophyta</taxon>
        <taxon>Embryophyta</taxon>
        <taxon>Tracheophyta</taxon>
        <taxon>Spermatophyta</taxon>
        <taxon>Magnoliopsida</taxon>
        <taxon>eudicotyledons</taxon>
        <taxon>Gunneridae</taxon>
        <taxon>Pentapetalae</taxon>
        <taxon>asterids</taxon>
        <taxon>campanulids</taxon>
        <taxon>Apiales</taxon>
        <taxon>Apiaceae</taxon>
        <taxon>Apioideae</taxon>
        <taxon>apioid superclade</taxon>
        <taxon>Tordylieae</taxon>
        <taxon>Tordyliinae</taxon>
        <taxon>Heracleum</taxon>
    </lineage>
</organism>
<evidence type="ECO:0000256" key="4">
    <source>
        <dbReference type="ARBA" id="ARBA00022917"/>
    </source>
</evidence>
<keyword evidence="8" id="KW-1185">Reference proteome</keyword>
<sequence length="622" mass="70109">MASDEHEDLVDQPEHLAEAKVPVTLPSTYSGRIILKTILNNGLGLVGERLVIGGWVKSSKEVRKVRPETLELPSNVGTPTDVTCVEAIQSRIPFLRSIIKVFGGHCTNVHDKLDPFITKPPQPSMLYLRISDGSCLQSLQVVVDSSLFPPSHLMFPGTCVLVEGILQQSSFQGKNIIQIKAEKILHVGVVDHDKYPLSRKRIPVDASRDHEHFRPRTITVATVMRIRNALSLGTHTFFQNKGFLNVQVPIITPTDSEGSTEKFHVTTLLEHQTKEEKIVSMDETQGVGLQSVKPSVAEKRRQVEELSRTGGNKEAFAAALEDVRKTDDLTMQLEAREKSKADHTYVKTGDRFSEDFFSCETYLTVSGRLHLQSFACALGDVYSFGPRFYAERSESKKFLAEMSMVELEMAFSQLEDAMNCANDLLKFLCTWVLEHCSEDLTFVSTRLESTILDRLQSTATGSFEKISYAEAINDLKKVTEKKFDVNIEHGIPLSEELQCYIADEIYKRPVIIYNYPKELKPFYVRLNDDGKTVAAFDLIVPKAGTLIRGSQNEERLDMLDSRIKELNLPKNQYEWYLDLRRHGTAKNSGFSLVFDLLVLYATGLNDVRDVVPFPRSFGKAYN</sequence>
<evidence type="ECO:0000256" key="2">
    <source>
        <dbReference type="ARBA" id="ARBA00022741"/>
    </source>
</evidence>
<protein>
    <submittedName>
        <fullName evidence="7">Asparagine--tRNA ligase, cytoplasmic 2</fullName>
    </submittedName>
</protein>
<reference evidence="7" key="2">
    <citation type="submission" date="2023-05" db="EMBL/GenBank/DDBJ databases">
        <authorList>
            <person name="Schelkunov M.I."/>
        </authorList>
    </citation>
    <scope>NUCLEOTIDE SEQUENCE</scope>
    <source>
        <strain evidence="7">Hsosn_3</strain>
        <tissue evidence="7">Leaf</tissue>
    </source>
</reference>
<accession>A0AAD8GQA3</accession>
<dbReference type="Pfam" id="PF00152">
    <property type="entry name" value="tRNA-synt_2"/>
    <property type="match status" value="1"/>
</dbReference>
<dbReference type="Proteomes" id="UP001237642">
    <property type="component" value="Unassembled WGS sequence"/>
</dbReference>
<dbReference type="InterPro" id="IPR004364">
    <property type="entry name" value="Aa-tRNA-synt_II"/>
</dbReference>
<dbReference type="GO" id="GO:0006421">
    <property type="term" value="P:asparaginyl-tRNA aminoacylation"/>
    <property type="evidence" value="ECO:0007669"/>
    <property type="project" value="TreeGrafter"/>
</dbReference>
<gene>
    <name evidence="7" type="ORF">POM88_052928</name>
</gene>
<dbReference type="GO" id="GO:0004816">
    <property type="term" value="F:asparagine-tRNA ligase activity"/>
    <property type="evidence" value="ECO:0007669"/>
    <property type="project" value="TreeGrafter"/>
</dbReference>
<evidence type="ECO:0000313" key="8">
    <source>
        <dbReference type="Proteomes" id="UP001237642"/>
    </source>
</evidence>
<keyword evidence="5" id="KW-0030">Aminoacyl-tRNA synthetase</keyword>
<keyword evidence="3" id="KW-0067">ATP-binding</keyword>
<comment type="caution">
    <text evidence="7">The sequence shown here is derived from an EMBL/GenBank/DDBJ whole genome shotgun (WGS) entry which is preliminary data.</text>
</comment>
<dbReference type="PANTHER" id="PTHR22594:SF36">
    <property type="entry name" value="ASPARAGINE--TRNA LIGASE, CYTOPLASMIC 2"/>
    <property type="match status" value="1"/>
</dbReference>
<dbReference type="AlphaFoldDB" id="A0AAD8GQA3"/>
<dbReference type="PANTHER" id="PTHR22594">
    <property type="entry name" value="ASPARTYL/LYSYL-TRNA SYNTHETASE"/>
    <property type="match status" value="1"/>
</dbReference>
<keyword evidence="4" id="KW-0648">Protein biosynthesis</keyword>
<keyword evidence="1 7" id="KW-0436">Ligase</keyword>
<dbReference type="Gene3D" id="3.30.930.10">
    <property type="entry name" value="Bira Bifunctional Protein, Domain 2"/>
    <property type="match status" value="1"/>
</dbReference>
<evidence type="ECO:0000313" key="7">
    <source>
        <dbReference type="EMBL" id="KAK1353090.1"/>
    </source>
</evidence>
<dbReference type="SUPFAM" id="SSF55681">
    <property type="entry name" value="Class II aaRS and biotin synthetases"/>
    <property type="match status" value="1"/>
</dbReference>
<evidence type="ECO:0000259" key="6">
    <source>
        <dbReference type="Pfam" id="PF00152"/>
    </source>
</evidence>
<evidence type="ECO:0000256" key="3">
    <source>
        <dbReference type="ARBA" id="ARBA00022840"/>
    </source>
</evidence>
<name>A0AAD8GQA3_9APIA</name>
<proteinExistence type="predicted"/>
<dbReference type="InterPro" id="IPR045864">
    <property type="entry name" value="aa-tRNA-synth_II/BPL/LPL"/>
</dbReference>
<evidence type="ECO:0000256" key="5">
    <source>
        <dbReference type="ARBA" id="ARBA00023146"/>
    </source>
</evidence>
<reference evidence="7" key="1">
    <citation type="submission" date="2023-02" db="EMBL/GenBank/DDBJ databases">
        <title>Genome of toxic invasive species Heracleum sosnowskyi carries increased number of genes despite the absence of recent whole-genome duplications.</title>
        <authorList>
            <person name="Schelkunov M."/>
            <person name="Shtratnikova V."/>
            <person name="Makarenko M."/>
            <person name="Klepikova A."/>
            <person name="Omelchenko D."/>
            <person name="Novikova G."/>
            <person name="Obukhova E."/>
            <person name="Bogdanov V."/>
            <person name="Penin A."/>
            <person name="Logacheva M."/>
        </authorList>
    </citation>
    <scope>NUCLEOTIDE SEQUENCE</scope>
    <source>
        <strain evidence="7">Hsosn_3</strain>
        <tissue evidence="7">Leaf</tissue>
    </source>
</reference>
<keyword evidence="2" id="KW-0547">Nucleotide-binding</keyword>
<dbReference type="GO" id="GO:0005739">
    <property type="term" value="C:mitochondrion"/>
    <property type="evidence" value="ECO:0007669"/>
    <property type="project" value="TreeGrafter"/>
</dbReference>
<evidence type="ECO:0000256" key="1">
    <source>
        <dbReference type="ARBA" id="ARBA00022598"/>
    </source>
</evidence>
<dbReference type="EMBL" id="JAUIZM010000014">
    <property type="protein sequence ID" value="KAK1353090.1"/>
    <property type="molecule type" value="Genomic_DNA"/>
</dbReference>
<feature type="domain" description="Aminoacyl-tRNA synthetase class II (D/K/N)" evidence="6">
    <location>
        <begin position="354"/>
        <end position="615"/>
    </location>
</feature>
<dbReference type="NCBIfam" id="NF003037">
    <property type="entry name" value="PRK03932.1"/>
    <property type="match status" value="1"/>
</dbReference>
<dbReference type="GO" id="GO:0005524">
    <property type="term" value="F:ATP binding"/>
    <property type="evidence" value="ECO:0007669"/>
    <property type="project" value="UniProtKB-KW"/>
</dbReference>